<organism evidence="3">
    <name type="scientific">marine metagenome</name>
    <dbReference type="NCBI Taxonomy" id="408172"/>
    <lineage>
        <taxon>unclassified sequences</taxon>
        <taxon>metagenomes</taxon>
        <taxon>ecological metagenomes</taxon>
    </lineage>
</organism>
<comment type="subcellular location">
    <subcellularLocation>
        <location evidence="1">Cell membrane</location>
        <topology evidence="1">Multi-pass membrane protein</topology>
    </subcellularLocation>
</comment>
<keyword evidence="2" id="KW-0813">Transport</keyword>
<protein>
    <recommendedName>
        <fullName evidence="4">ABC transmembrane type-1 domain-containing protein</fullName>
    </recommendedName>
</protein>
<dbReference type="AlphaFoldDB" id="A0A382QPY4"/>
<dbReference type="GO" id="GO:0005886">
    <property type="term" value="C:plasma membrane"/>
    <property type="evidence" value="ECO:0007669"/>
    <property type="project" value="UniProtKB-SubCell"/>
</dbReference>
<evidence type="ECO:0000256" key="2">
    <source>
        <dbReference type="ARBA" id="ARBA00022448"/>
    </source>
</evidence>
<evidence type="ECO:0000256" key="1">
    <source>
        <dbReference type="ARBA" id="ARBA00004651"/>
    </source>
</evidence>
<dbReference type="PANTHER" id="PTHR43386:SF1">
    <property type="entry name" value="D,D-DIPEPTIDE TRANSPORT SYSTEM PERMEASE PROTEIN DDPC-RELATED"/>
    <property type="match status" value="1"/>
</dbReference>
<dbReference type="EMBL" id="UINC01115752">
    <property type="protein sequence ID" value="SVC87017.1"/>
    <property type="molecule type" value="Genomic_DNA"/>
</dbReference>
<proteinExistence type="predicted"/>
<accession>A0A382QPY4</accession>
<dbReference type="InterPro" id="IPR050366">
    <property type="entry name" value="BP-dependent_transpt_permease"/>
</dbReference>
<sequence>MVSIFAPWLSRWSPTEIDFAAFLSEPTVNHWLGTDGNGMDVWSRIVHGGRLDLSIGLVSVLIAVVAG</sequence>
<evidence type="ECO:0008006" key="4">
    <source>
        <dbReference type="Google" id="ProtNLM"/>
    </source>
</evidence>
<name>A0A382QPY4_9ZZZZ</name>
<gene>
    <name evidence="3" type="ORF">METZ01_LOCUS339871</name>
</gene>
<evidence type="ECO:0000313" key="3">
    <source>
        <dbReference type="EMBL" id="SVC87017.1"/>
    </source>
</evidence>
<reference evidence="3" key="1">
    <citation type="submission" date="2018-05" db="EMBL/GenBank/DDBJ databases">
        <authorList>
            <person name="Lanie J.A."/>
            <person name="Ng W.-L."/>
            <person name="Kazmierczak K.M."/>
            <person name="Andrzejewski T.M."/>
            <person name="Davidsen T.M."/>
            <person name="Wayne K.J."/>
            <person name="Tettelin H."/>
            <person name="Glass J.I."/>
            <person name="Rusch D."/>
            <person name="Podicherti R."/>
            <person name="Tsui H.-C.T."/>
            <person name="Winkler M.E."/>
        </authorList>
    </citation>
    <scope>NUCLEOTIDE SEQUENCE</scope>
</reference>
<dbReference type="PANTHER" id="PTHR43386">
    <property type="entry name" value="OLIGOPEPTIDE TRANSPORT SYSTEM PERMEASE PROTEIN APPC"/>
    <property type="match status" value="1"/>
</dbReference>
<feature type="non-terminal residue" evidence="3">
    <location>
        <position position="67"/>
    </location>
</feature>